<keyword evidence="11" id="KW-1185">Reference proteome</keyword>
<dbReference type="GO" id="GO:0030991">
    <property type="term" value="C:intraciliary transport particle A"/>
    <property type="evidence" value="ECO:0007669"/>
    <property type="project" value="TreeGrafter"/>
</dbReference>
<proteinExistence type="predicted"/>
<feature type="domain" description="IFT121 second beta-propeller" evidence="8">
    <location>
        <begin position="385"/>
        <end position="446"/>
    </location>
</feature>
<dbReference type="GO" id="GO:0035721">
    <property type="term" value="P:intraciliary retrograde transport"/>
    <property type="evidence" value="ECO:0007669"/>
    <property type="project" value="TreeGrafter"/>
</dbReference>
<dbReference type="SUPFAM" id="SSF50978">
    <property type="entry name" value="WD40 repeat-like"/>
    <property type="match status" value="1"/>
</dbReference>
<keyword evidence="3" id="KW-0963">Cytoplasm</keyword>
<evidence type="ECO:0000313" key="11">
    <source>
        <dbReference type="Proteomes" id="UP000271889"/>
    </source>
</evidence>
<dbReference type="PANTHER" id="PTHR12764:SF5">
    <property type="entry name" value="LD29485P"/>
    <property type="match status" value="1"/>
</dbReference>
<evidence type="ECO:0000256" key="7">
    <source>
        <dbReference type="ARBA" id="ARBA00023273"/>
    </source>
</evidence>
<dbReference type="PANTHER" id="PTHR12764">
    <property type="entry name" value="WD REPEAT DOMAIN-RELATED"/>
    <property type="match status" value="1"/>
</dbReference>
<dbReference type="GO" id="GO:0005737">
    <property type="term" value="C:cytoplasm"/>
    <property type="evidence" value="ECO:0007669"/>
    <property type="project" value="UniProtKB-SubCell"/>
</dbReference>
<evidence type="ECO:0000256" key="4">
    <source>
        <dbReference type="ARBA" id="ARBA00022574"/>
    </source>
</evidence>
<comment type="subcellular location">
    <subcellularLocation>
        <location evidence="1">Cell projection</location>
        <location evidence="1">Cilium</location>
    </subcellularLocation>
    <subcellularLocation>
        <location evidence="2">Cytoplasm</location>
    </subcellularLocation>
</comment>
<dbReference type="SMART" id="SM00320">
    <property type="entry name" value="WD40"/>
    <property type="match status" value="4"/>
</dbReference>
<reference evidence="10 11" key="1">
    <citation type="submission" date="2018-11" db="EMBL/GenBank/DDBJ databases">
        <authorList>
            <consortium name="Pathogen Informatics"/>
        </authorList>
    </citation>
    <scope>NUCLEOTIDE SEQUENCE [LARGE SCALE GENOMIC DNA]</scope>
</reference>
<keyword evidence="6" id="KW-0969">Cilium</keyword>
<dbReference type="InterPro" id="IPR039857">
    <property type="entry name" value="Ift122/121"/>
</dbReference>
<dbReference type="GO" id="GO:1905515">
    <property type="term" value="P:non-motile cilium assembly"/>
    <property type="evidence" value="ECO:0007669"/>
    <property type="project" value="TreeGrafter"/>
</dbReference>
<evidence type="ECO:0000256" key="6">
    <source>
        <dbReference type="ARBA" id="ARBA00023069"/>
    </source>
</evidence>
<dbReference type="AlphaFoldDB" id="A0A3P7LVN9"/>
<gene>
    <name evidence="10" type="ORF">CGOC_LOCUS8929</name>
</gene>
<dbReference type="Gene3D" id="2.130.10.10">
    <property type="entry name" value="YVTN repeat-like/Quinoprotein amine dehydrogenase"/>
    <property type="match status" value="1"/>
</dbReference>
<protein>
    <submittedName>
        <fullName evidence="10">Uncharacterized protein</fullName>
    </submittedName>
</protein>
<name>A0A3P7LVN9_CYLGO</name>
<dbReference type="InterPro" id="IPR056158">
    <property type="entry name" value="Beta-prop_IFT121_2nd"/>
</dbReference>
<keyword evidence="7" id="KW-0966">Cell projection</keyword>
<feature type="domain" description="IFT121/TULP4 N-terminal" evidence="9">
    <location>
        <begin position="270"/>
        <end position="380"/>
    </location>
</feature>
<evidence type="ECO:0000259" key="9">
    <source>
        <dbReference type="Pfam" id="PF24797"/>
    </source>
</evidence>
<dbReference type="Pfam" id="PF24797">
    <property type="entry name" value="Beta-prop_WDR35_TULP_N"/>
    <property type="match status" value="2"/>
</dbReference>
<evidence type="ECO:0000313" key="10">
    <source>
        <dbReference type="EMBL" id="VDN21024.1"/>
    </source>
</evidence>
<keyword evidence="4" id="KW-0853">WD repeat</keyword>
<evidence type="ECO:0000259" key="8">
    <source>
        <dbReference type="Pfam" id="PF23390"/>
    </source>
</evidence>
<dbReference type="InterPro" id="IPR036322">
    <property type="entry name" value="WD40_repeat_dom_sf"/>
</dbReference>
<dbReference type="GO" id="GO:0097730">
    <property type="term" value="C:non-motile cilium"/>
    <property type="evidence" value="ECO:0007669"/>
    <property type="project" value="TreeGrafter"/>
</dbReference>
<evidence type="ECO:0000256" key="1">
    <source>
        <dbReference type="ARBA" id="ARBA00004138"/>
    </source>
</evidence>
<evidence type="ECO:0000256" key="2">
    <source>
        <dbReference type="ARBA" id="ARBA00004496"/>
    </source>
</evidence>
<dbReference type="GO" id="GO:0061512">
    <property type="term" value="P:protein localization to cilium"/>
    <property type="evidence" value="ECO:0007669"/>
    <property type="project" value="TreeGrafter"/>
</dbReference>
<organism evidence="10 11">
    <name type="scientific">Cylicostephanus goldi</name>
    <name type="common">Nematode worm</name>
    <dbReference type="NCBI Taxonomy" id="71465"/>
    <lineage>
        <taxon>Eukaryota</taxon>
        <taxon>Metazoa</taxon>
        <taxon>Ecdysozoa</taxon>
        <taxon>Nematoda</taxon>
        <taxon>Chromadorea</taxon>
        <taxon>Rhabditida</taxon>
        <taxon>Rhabditina</taxon>
        <taxon>Rhabditomorpha</taxon>
        <taxon>Strongyloidea</taxon>
        <taxon>Strongylidae</taxon>
        <taxon>Cylicostephanus</taxon>
    </lineage>
</organism>
<accession>A0A3P7LVN9</accession>
<feature type="domain" description="IFT121/TULP4 N-terminal" evidence="9">
    <location>
        <begin position="35"/>
        <end position="188"/>
    </location>
</feature>
<dbReference type="EMBL" id="UYRV01105360">
    <property type="protein sequence ID" value="VDN21024.1"/>
    <property type="molecule type" value="Genomic_DNA"/>
</dbReference>
<dbReference type="InterPro" id="IPR001680">
    <property type="entry name" value="WD40_rpt"/>
</dbReference>
<sequence length="458" mass="51596">MNMPVNQALEGHSGTVTCAAWNEVHQKLTTSDSNGTVTCAAWNEVHQKLTTSDSNGLIIVWSLHNETWYEEMINNRNKSVVVGMAWNYDGTKIAIAYQDGQVIVGTMDGNRIWNKELSANVAACEWSPNGNLLLFGMADGEVHIYDAQGAFIEKLHMVALENVELETALAKDLRKDNIIALKWFAPIQKSRITDNDSPVMPRLPRYQSLDSLPFVSDQRPDQKPKLLIAYAHGVVQLMRNENDVYSPVMPRLPRYQSLDSLPFVSDQRPDQKPKLLIAYAHGVVQLMRNENDVSPIVARFPQLTMTCARWCPNGNFFAVTGQQLDMPVQESFVVHVVTAYGVKLSSLKLHTSSLTGCSWDPTGVKLALSAENLIWFANVRPRYKWGYCGNTVVYSYERVERGDYRVVFYETKLDESYSKPVRQLEQLATSNDYCVIASHPEDSMGKVICSFIELFPTT</sequence>
<dbReference type="Proteomes" id="UP000271889">
    <property type="component" value="Unassembled WGS sequence"/>
</dbReference>
<evidence type="ECO:0000256" key="5">
    <source>
        <dbReference type="ARBA" id="ARBA00022737"/>
    </source>
</evidence>
<dbReference type="InterPro" id="IPR015943">
    <property type="entry name" value="WD40/YVTN_repeat-like_dom_sf"/>
</dbReference>
<keyword evidence="5" id="KW-0677">Repeat</keyword>
<dbReference type="OrthoDB" id="10260567at2759"/>
<dbReference type="Pfam" id="PF23390">
    <property type="entry name" value="Beta-prop_WDR35_2nd"/>
    <property type="match status" value="1"/>
</dbReference>
<evidence type="ECO:0000256" key="3">
    <source>
        <dbReference type="ARBA" id="ARBA00022490"/>
    </source>
</evidence>
<dbReference type="InterPro" id="IPR056159">
    <property type="entry name" value="Beta-prop_IFT121_TULP_N"/>
</dbReference>